<keyword evidence="14" id="KW-1185">Reference proteome</keyword>
<evidence type="ECO:0000256" key="12">
    <source>
        <dbReference type="ARBA" id="ARBA00042730"/>
    </source>
</evidence>
<evidence type="ECO:0000256" key="5">
    <source>
        <dbReference type="ARBA" id="ARBA00023235"/>
    </source>
</evidence>
<dbReference type="GeneID" id="94169216"/>
<dbReference type="PANTHER" id="PTHR11954:SF6">
    <property type="entry name" value="MACROPHAGE MIGRATION INHIBITORY FACTOR"/>
    <property type="match status" value="1"/>
</dbReference>
<evidence type="ECO:0000256" key="4">
    <source>
        <dbReference type="ARBA" id="ARBA00022525"/>
    </source>
</evidence>
<dbReference type="Proteomes" id="UP000674179">
    <property type="component" value="Chromosome 33"/>
</dbReference>
<evidence type="ECO:0000256" key="1">
    <source>
        <dbReference type="ARBA" id="ARBA00004613"/>
    </source>
</evidence>
<evidence type="ECO:0000256" key="10">
    <source>
        <dbReference type="ARBA" id="ARBA00041631"/>
    </source>
</evidence>
<comment type="catalytic activity">
    <reaction evidence="6">
        <text>3-phenylpyruvate = enol-phenylpyruvate</text>
        <dbReference type="Rhea" id="RHEA:17097"/>
        <dbReference type="ChEBI" id="CHEBI:16815"/>
        <dbReference type="ChEBI" id="CHEBI:18005"/>
        <dbReference type="EC" id="5.3.2.1"/>
    </reaction>
</comment>
<evidence type="ECO:0000256" key="2">
    <source>
        <dbReference type="ARBA" id="ARBA00005851"/>
    </source>
</evidence>
<dbReference type="InterPro" id="IPR014347">
    <property type="entry name" value="Tautomerase/MIF_sf"/>
</dbReference>
<evidence type="ECO:0000256" key="7">
    <source>
        <dbReference type="ARBA" id="ARBA00036823"/>
    </source>
</evidence>
<dbReference type="EC" id="5.3.2.1" evidence="9"/>
<sequence>MPVIQTFVSTLLEHQKREHLAQVYRTITRDVLGKPENLTMMTFHDNVPMHFFGSTDPVACVKVEALGGYGPSEPKMMTSIITAAVTRECGIPADRIFVLYYSPLQCGWNGTNF</sequence>
<accession>A0A836G7X0</accession>
<evidence type="ECO:0000256" key="8">
    <source>
        <dbReference type="ARBA" id="ARBA00038932"/>
    </source>
</evidence>
<dbReference type="PANTHER" id="PTHR11954">
    <property type="entry name" value="D-DOPACHROME DECARBOXYLASE"/>
    <property type="match status" value="1"/>
</dbReference>
<dbReference type="GO" id="GO:0050178">
    <property type="term" value="F:phenylpyruvate tautomerase activity"/>
    <property type="evidence" value="ECO:0007669"/>
    <property type="project" value="UniProtKB-EC"/>
</dbReference>
<dbReference type="SUPFAM" id="SSF55331">
    <property type="entry name" value="Tautomerase/MIF"/>
    <property type="match status" value="1"/>
</dbReference>
<dbReference type="GO" id="GO:0005125">
    <property type="term" value="F:cytokine activity"/>
    <property type="evidence" value="ECO:0007669"/>
    <property type="project" value="UniProtKB-KW"/>
</dbReference>
<dbReference type="OrthoDB" id="255819at2759"/>
<comment type="catalytic activity">
    <reaction evidence="7">
        <text>L-dopachrome = 5,6-dihydroxyindole-2-carboxylate</text>
        <dbReference type="Rhea" id="RHEA:13041"/>
        <dbReference type="ChEBI" id="CHEBI:16875"/>
        <dbReference type="ChEBI" id="CHEBI:57509"/>
        <dbReference type="EC" id="5.3.3.12"/>
    </reaction>
</comment>
<dbReference type="AlphaFoldDB" id="A0A836G7X0"/>
<dbReference type="Gene3D" id="3.30.429.10">
    <property type="entry name" value="Macrophage Migration Inhibitory Factor"/>
    <property type="match status" value="1"/>
</dbReference>
<proteinExistence type="inferred from homology"/>
<comment type="subcellular location">
    <subcellularLocation>
        <location evidence="1">Secreted</location>
    </subcellularLocation>
</comment>
<dbReference type="GO" id="GO:0005615">
    <property type="term" value="C:extracellular space"/>
    <property type="evidence" value="ECO:0007669"/>
    <property type="project" value="UniProtKB-KW"/>
</dbReference>
<keyword evidence="4" id="KW-0964">Secreted</keyword>
<name>A0A836G7X0_LEIEN</name>
<evidence type="ECO:0000313" key="13">
    <source>
        <dbReference type="EMBL" id="KAG5469801.1"/>
    </source>
</evidence>
<dbReference type="RefSeq" id="XP_067689809.1">
    <property type="nucleotide sequence ID" value="XM_067833706.1"/>
</dbReference>
<evidence type="ECO:0000256" key="11">
    <source>
        <dbReference type="ARBA" id="ARBA00041912"/>
    </source>
</evidence>
<dbReference type="Pfam" id="PF01187">
    <property type="entry name" value="MIF"/>
    <property type="match status" value="1"/>
</dbReference>
<reference evidence="13 14" key="1">
    <citation type="submission" date="2021-02" db="EMBL/GenBank/DDBJ databases">
        <title>Leishmania (Mundinia) enrietti genome sequencing and assembly.</title>
        <authorList>
            <person name="Almutairi H."/>
            <person name="Gatherer D."/>
        </authorList>
    </citation>
    <scope>NUCLEOTIDE SEQUENCE [LARGE SCALE GENOMIC DNA]</scope>
    <source>
        <strain evidence="13">CUR178</strain>
    </source>
</reference>
<evidence type="ECO:0000313" key="14">
    <source>
        <dbReference type="Proteomes" id="UP000674179"/>
    </source>
</evidence>
<evidence type="ECO:0000256" key="6">
    <source>
        <dbReference type="ARBA" id="ARBA00036735"/>
    </source>
</evidence>
<dbReference type="InterPro" id="IPR001398">
    <property type="entry name" value="Macrophage_inhib_fac"/>
</dbReference>
<gene>
    <name evidence="13" type="ORF">CUR178_01940</name>
</gene>
<comment type="caution">
    <text evidence="13">The sequence shown here is derived from an EMBL/GenBank/DDBJ whole genome shotgun (WGS) entry which is preliminary data.</text>
</comment>
<organism evidence="13 14">
    <name type="scientific">Leishmania enriettii</name>
    <dbReference type="NCBI Taxonomy" id="5663"/>
    <lineage>
        <taxon>Eukaryota</taxon>
        <taxon>Discoba</taxon>
        <taxon>Euglenozoa</taxon>
        <taxon>Kinetoplastea</taxon>
        <taxon>Metakinetoplastina</taxon>
        <taxon>Trypanosomatida</taxon>
        <taxon>Trypanosomatidae</taxon>
        <taxon>Leishmaniinae</taxon>
        <taxon>Leishmania</taxon>
    </lineage>
</organism>
<protein>
    <recommendedName>
        <fullName evidence="12">L-dopachrome isomerase</fullName>
        <ecNumber evidence="9">5.3.2.1</ecNumber>
        <ecNumber evidence="8">5.3.3.12</ecNumber>
    </recommendedName>
    <alternativeName>
        <fullName evidence="10">L-dopachrome tautomerase</fullName>
    </alternativeName>
    <alternativeName>
        <fullName evidence="11">Phenylpyruvate tautomerase</fullName>
    </alternativeName>
</protein>
<keyword evidence="5" id="KW-0413">Isomerase</keyword>
<dbReference type="KEGG" id="lenr:94169216"/>
<dbReference type="EMBL" id="JAFHKP010000033">
    <property type="protein sequence ID" value="KAG5469801.1"/>
    <property type="molecule type" value="Genomic_DNA"/>
</dbReference>
<keyword evidence="3" id="KW-0202">Cytokine</keyword>
<evidence type="ECO:0000256" key="3">
    <source>
        <dbReference type="ARBA" id="ARBA00022514"/>
    </source>
</evidence>
<comment type="similarity">
    <text evidence="2">Belongs to the MIF family.</text>
</comment>
<dbReference type="EC" id="5.3.3.12" evidence="8"/>
<dbReference type="GO" id="GO:0004167">
    <property type="term" value="F:dopachrome isomerase activity"/>
    <property type="evidence" value="ECO:0007669"/>
    <property type="project" value="UniProtKB-EC"/>
</dbReference>
<evidence type="ECO:0000256" key="9">
    <source>
        <dbReference type="ARBA" id="ARBA00039086"/>
    </source>
</evidence>